<proteinExistence type="predicted"/>
<dbReference type="EMBL" id="UINC01121619">
    <property type="protein sequence ID" value="SVC96911.1"/>
    <property type="molecule type" value="Genomic_DNA"/>
</dbReference>
<protein>
    <submittedName>
        <fullName evidence="1">Uncharacterized protein</fullName>
    </submittedName>
</protein>
<dbReference type="AlphaFoldDB" id="A0A382RJX6"/>
<organism evidence="1">
    <name type="scientific">marine metagenome</name>
    <dbReference type="NCBI Taxonomy" id="408172"/>
    <lineage>
        <taxon>unclassified sequences</taxon>
        <taxon>metagenomes</taxon>
        <taxon>ecological metagenomes</taxon>
    </lineage>
</organism>
<gene>
    <name evidence="1" type="ORF">METZ01_LOCUS349765</name>
</gene>
<accession>A0A382RJX6</accession>
<sequence>MKKPAGRPRVQPWKQLITYCRAVGGSAAPVI</sequence>
<name>A0A382RJX6_9ZZZZ</name>
<evidence type="ECO:0000313" key="1">
    <source>
        <dbReference type="EMBL" id="SVC96911.1"/>
    </source>
</evidence>
<reference evidence="1" key="1">
    <citation type="submission" date="2018-05" db="EMBL/GenBank/DDBJ databases">
        <authorList>
            <person name="Lanie J.A."/>
            <person name="Ng W.-L."/>
            <person name="Kazmierczak K.M."/>
            <person name="Andrzejewski T.M."/>
            <person name="Davidsen T.M."/>
            <person name="Wayne K.J."/>
            <person name="Tettelin H."/>
            <person name="Glass J.I."/>
            <person name="Rusch D."/>
            <person name="Podicherti R."/>
            <person name="Tsui H.-C.T."/>
            <person name="Winkler M.E."/>
        </authorList>
    </citation>
    <scope>NUCLEOTIDE SEQUENCE</scope>
</reference>
<feature type="non-terminal residue" evidence="1">
    <location>
        <position position="31"/>
    </location>
</feature>